<accession>A0A1V6XFU9</accession>
<sequence length="357" mass="41522">MHPWFLMRGSEQMEDWYDNDNDPSNYRVIKPTTKGWTDDKTAIQWLLDFHYTTKKRVTKGRPRVLVMDNHGSHGTPEFEYICQSLNIIPWWFIPKLTHRCQPLDGKPFSVLKQKFRKKNNEIVRWGGDVDDKRHFLQMIKTVRKDTFKAQTVKSSFYDTGIWPWNPHIVCDQIDPGWEDEPVIEIYGHTPSPDPGIEIPSSVTNSPPNSDQRFSKIENKLQTIFENDEPDLPKVQKHINRAIRGGKQAIQDLALAKQTIKKMQSHKIPIKKSKRIIKGASKSPLSSIAGNSRVYRRCTKESRLDIQRESADARIRDYWLRANQALKEKEEASGGRDYIDVDDELFKYVNTDGMVAQK</sequence>
<evidence type="ECO:0000259" key="1">
    <source>
        <dbReference type="Pfam" id="PF03184"/>
    </source>
</evidence>
<dbReference type="InterPro" id="IPR004875">
    <property type="entry name" value="DDE_SF_endonuclease_dom"/>
</dbReference>
<gene>
    <name evidence="2" type="ORF">PENNAL_c0085G00675</name>
</gene>
<reference evidence="3" key="1">
    <citation type="journal article" date="2017" name="Nat. Microbiol.">
        <title>Global analysis of biosynthetic gene clusters reveals vast potential of secondary metabolite production in Penicillium species.</title>
        <authorList>
            <person name="Nielsen J.C."/>
            <person name="Grijseels S."/>
            <person name="Prigent S."/>
            <person name="Ji B."/>
            <person name="Dainat J."/>
            <person name="Nielsen K.F."/>
            <person name="Frisvad J.C."/>
            <person name="Workman M."/>
            <person name="Nielsen J."/>
        </authorList>
    </citation>
    <scope>NUCLEOTIDE SEQUENCE [LARGE SCALE GENOMIC DNA]</scope>
    <source>
        <strain evidence="3">IBT 13039</strain>
    </source>
</reference>
<protein>
    <recommendedName>
        <fullName evidence="1">DDE-1 domain-containing protein</fullName>
    </recommendedName>
</protein>
<dbReference type="Pfam" id="PF03184">
    <property type="entry name" value="DDE_1"/>
    <property type="match status" value="1"/>
</dbReference>
<dbReference type="OMA" id="WEDEPVI"/>
<dbReference type="AlphaFoldDB" id="A0A1V6XFU9"/>
<dbReference type="EMBL" id="MOOB01000085">
    <property type="protein sequence ID" value="OQE73946.1"/>
    <property type="molecule type" value="Genomic_DNA"/>
</dbReference>
<dbReference type="STRING" id="60175.A0A1V6XFU9"/>
<dbReference type="Proteomes" id="UP000191691">
    <property type="component" value="Unassembled WGS sequence"/>
</dbReference>
<dbReference type="GO" id="GO:0003676">
    <property type="term" value="F:nucleic acid binding"/>
    <property type="evidence" value="ECO:0007669"/>
    <property type="project" value="InterPro"/>
</dbReference>
<comment type="caution">
    <text evidence="2">The sequence shown here is derived from an EMBL/GenBank/DDBJ whole genome shotgun (WGS) entry which is preliminary data.</text>
</comment>
<name>A0A1V6XFU9_PENNA</name>
<evidence type="ECO:0000313" key="2">
    <source>
        <dbReference type="EMBL" id="OQE73946.1"/>
    </source>
</evidence>
<keyword evidence="3" id="KW-1185">Reference proteome</keyword>
<proteinExistence type="predicted"/>
<feature type="domain" description="DDE-1" evidence="1">
    <location>
        <begin position="2"/>
        <end position="132"/>
    </location>
</feature>
<organism evidence="2 3">
    <name type="scientific">Penicillium nalgiovense</name>
    <dbReference type="NCBI Taxonomy" id="60175"/>
    <lineage>
        <taxon>Eukaryota</taxon>
        <taxon>Fungi</taxon>
        <taxon>Dikarya</taxon>
        <taxon>Ascomycota</taxon>
        <taxon>Pezizomycotina</taxon>
        <taxon>Eurotiomycetes</taxon>
        <taxon>Eurotiomycetidae</taxon>
        <taxon>Eurotiales</taxon>
        <taxon>Aspergillaceae</taxon>
        <taxon>Penicillium</taxon>
    </lineage>
</organism>
<evidence type="ECO:0000313" key="3">
    <source>
        <dbReference type="Proteomes" id="UP000191691"/>
    </source>
</evidence>